<comment type="similarity">
    <text evidence="4 6">Belongs to the GART family.</text>
</comment>
<dbReference type="OrthoDB" id="9806170at2"/>
<dbReference type="PROSITE" id="PS00373">
    <property type="entry name" value="GART"/>
    <property type="match status" value="1"/>
</dbReference>
<evidence type="ECO:0000256" key="4">
    <source>
        <dbReference type="ARBA" id="ARBA00038440"/>
    </source>
</evidence>
<comment type="caution">
    <text evidence="8">The sequence shown here is derived from an EMBL/GenBank/DDBJ whole genome shotgun (WGS) entry which is preliminary data.</text>
</comment>
<dbReference type="InterPro" id="IPR001555">
    <property type="entry name" value="GART_AS"/>
</dbReference>
<accession>H7FN12</accession>
<feature type="site" description="Raises pKa of active site His" evidence="6">
    <location>
        <position position="144"/>
    </location>
</feature>
<evidence type="ECO:0000313" key="8">
    <source>
        <dbReference type="EMBL" id="EIA10146.1"/>
    </source>
</evidence>
<dbReference type="PATRIC" id="fig|1086011.3.peg.815"/>
<comment type="pathway">
    <text evidence="1 6">Purine metabolism; IMP biosynthesis via de novo pathway; N(2)-formyl-N(1)-(5-phospho-D-ribosyl)glycinamide from N(1)-(5-phospho-D-ribosyl)glycinamide (10-formyl THF route): step 1/1.</text>
</comment>
<dbReference type="InterPro" id="IPR036477">
    <property type="entry name" value="Formyl_transf_N_sf"/>
</dbReference>
<evidence type="ECO:0000256" key="6">
    <source>
        <dbReference type="HAMAP-Rule" id="MF_01930"/>
    </source>
</evidence>
<dbReference type="InterPro" id="IPR002376">
    <property type="entry name" value="Formyl_transf_N"/>
</dbReference>
<dbReference type="Gene3D" id="3.40.50.170">
    <property type="entry name" value="Formyl transferase, N-terminal domain"/>
    <property type="match status" value="1"/>
</dbReference>
<dbReference type="GO" id="GO:0004644">
    <property type="term" value="F:phosphoribosylglycinamide formyltransferase activity"/>
    <property type="evidence" value="ECO:0007669"/>
    <property type="project" value="UniProtKB-UniRule"/>
</dbReference>
<feature type="active site" description="Proton donor" evidence="6">
    <location>
        <position position="103"/>
    </location>
</feature>
<comment type="function">
    <text evidence="6">Catalyzes the transfer of a formyl group from 10-formyltetrahydrofolate to 5-phospho-ribosyl-glycinamide (GAR), producing 5-phospho-ribosyl-N-formylglycinamide (FGAR) and tetrahydrofolate.</text>
</comment>
<evidence type="ECO:0000256" key="2">
    <source>
        <dbReference type="ARBA" id="ARBA00022679"/>
    </source>
</evidence>
<keyword evidence="3 6" id="KW-0658">Purine biosynthesis</keyword>
<gene>
    <name evidence="6" type="primary">purN</name>
    <name evidence="8" type="ORF">HJ01_00828</name>
</gene>
<reference evidence="8 9" key="1">
    <citation type="journal article" date="2014" name="Acta Crystallogr. D">
        <title>Structure-based characterization and antifreeze properties of a hyperactive ice-binding protein from the Antarctic bacterium Flavobacterium frigoris PS1.</title>
        <authorList>
            <person name="Do H."/>
            <person name="Kim S.J."/>
            <person name="Kim H.J."/>
            <person name="Lee J.H."/>
        </authorList>
    </citation>
    <scope>NUCLEOTIDE SEQUENCE [LARGE SCALE GENOMIC DNA]</scope>
    <source>
        <strain evidence="8 9">PS1</strain>
    </source>
</reference>
<protein>
    <recommendedName>
        <fullName evidence="6">Phosphoribosylglycinamide formyltransferase</fullName>
        <ecNumber evidence="6">2.1.2.2</ecNumber>
    </recommendedName>
    <alternativeName>
        <fullName evidence="6">5'-phosphoribosylglycinamide transformylase</fullName>
    </alternativeName>
    <alternativeName>
        <fullName evidence="6">GAR transformylase</fullName>
        <shortName evidence="6">GART</shortName>
    </alternativeName>
</protein>
<comment type="catalytic activity">
    <reaction evidence="5 6">
        <text>N(1)-(5-phospho-beta-D-ribosyl)glycinamide + (6R)-10-formyltetrahydrofolate = N(2)-formyl-N(1)-(5-phospho-beta-D-ribosyl)glycinamide + (6S)-5,6,7,8-tetrahydrofolate + H(+)</text>
        <dbReference type="Rhea" id="RHEA:15053"/>
        <dbReference type="ChEBI" id="CHEBI:15378"/>
        <dbReference type="ChEBI" id="CHEBI:57453"/>
        <dbReference type="ChEBI" id="CHEBI:143788"/>
        <dbReference type="ChEBI" id="CHEBI:147286"/>
        <dbReference type="ChEBI" id="CHEBI:195366"/>
        <dbReference type="EC" id="2.1.2.2"/>
    </reaction>
</comment>
<dbReference type="GO" id="GO:0005829">
    <property type="term" value="C:cytosol"/>
    <property type="evidence" value="ECO:0007669"/>
    <property type="project" value="TreeGrafter"/>
</dbReference>
<dbReference type="CDD" id="cd08645">
    <property type="entry name" value="FMT_core_GART"/>
    <property type="match status" value="1"/>
</dbReference>
<dbReference type="eggNOG" id="COG0299">
    <property type="taxonomic scope" value="Bacteria"/>
</dbReference>
<dbReference type="UniPathway" id="UPA00074">
    <property type="reaction ID" value="UER00126"/>
</dbReference>
<evidence type="ECO:0000256" key="5">
    <source>
        <dbReference type="ARBA" id="ARBA00047664"/>
    </source>
</evidence>
<dbReference type="PANTHER" id="PTHR43369">
    <property type="entry name" value="PHOSPHORIBOSYLGLYCINAMIDE FORMYLTRANSFERASE"/>
    <property type="match status" value="1"/>
</dbReference>
<dbReference type="RefSeq" id="WP_007137005.1">
    <property type="nucleotide sequence ID" value="NZ_AHKF01000010.1"/>
</dbReference>
<dbReference type="Proteomes" id="UP000005566">
    <property type="component" value="Unassembled WGS sequence"/>
</dbReference>
<evidence type="ECO:0000313" key="9">
    <source>
        <dbReference type="Proteomes" id="UP000005566"/>
    </source>
</evidence>
<dbReference type="SUPFAM" id="SSF53328">
    <property type="entry name" value="Formyltransferase"/>
    <property type="match status" value="1"/>
</dbReference>
<comment type="caution">
    <text evidence="6">Lacks conserved residue(s) required for the propagation of feature annotation.</text>
</comment>
<dbReference type="AlphaFoldDB" id="H7FN12"/>
<dbReference type="PANTHER" id="PTHR43369:SF2">
    <property type="entry name" value="PHOSPHORIBOSYLGLYCINAMIDE FORMYLTRANSFERASE"/>
    <property type="match status" value="1"/>
</dbReference>
<keyword evidence="2 6" id="KW-0808">Transferase</keyword>
<keyword evidence="9" id="KW-1185">Reference proteome</keyword>
<dbReference type="InterPro" id="IPR004607">
    <property type="entry name" value="GART"/>
</dbReference>
<evidence type="ECO:0000256" key="3">
    <source>
        <dbReference type="ARBA" id="ARBA00022755"/>
    </source>
</evidence>
<proteinExistence type="inferred from homology"/>
<dbReference type="EMBL" id="AHKF01000010">
    <property type="protein sequence ID" value="EIA10146.1"/>
    <property type="molecule type" value="Genomic_DNA"/>
</dbReference>
<sequence length="190" mass="21004">MKKIVVFASGSGTNAENIIKHFASNEMVTVEAVFTNNPNAKVIERAKNNGVPAEVFSKSELIESIVLQKINIIQPDLIVLAGFLLKFPENIIAAYPNKIINIHPALLPKYGGKGMYGMNVHKAIVDNKEVETGITIHYVNEDYDEGGIIFQKKVTVLGTDTPEVVAEKIHDLEQRYFPGVIEKLLTDNSK</sequence>
<dbReference type="GO" id="GO:0006189">
    <property type="term" value="P:'de novo' IMP biosynthetic process"/>
    <property type="evidence" value="ECO:0007669"/>
    <property type="project" value="UniProtKB-UniRule"/>
</dbReference>
<name>H7FN12_FLAFP</name>
<dbReference type="EC" id="2.1.2.2" evidence="6"/>
<dbReference type="NCBIfam" id="TIGR00639">
    <property type="entry name" value="PurN"/>
    <property type="match status" value="1"/>
</dbReference>
<feature type="domain" description="Formyl transferase N-terminal" evidence="7">
    <location>
        <begin position="2"/>
        <end position="181"/>
    </location>
</feature>
<feature type="binding site" evidence="6">
    <location>
        <position position="101"/>
    </location>
    <ligand>
        <name>(6R)-10-formyltetrahydrofolate</name>
        <dbReference type="ChEBI" id="CHEBI:195366"/>
    </ligand>
</feature>
<feature type="binding site" evidence="6">
    <location>
        <begin position="12"/>
        <end position="14"/>
    </location>
    <ligand>
        <name>N(1)-(5-phospho-beta-D-ribosyl)glycinamide</name>
        <dbReference type="ChEBI" id="CHEBI:143788"/>
    </ligand>
</feature>
<dbReference type="STRING" id="1086011.HJ01_00828"/>
<organism evidence="8 9">
    <name type="scientific">Flavobacterium frigoris (strain PS1)</name>
    <dbReference type="NCBI Taxonomy" id="1086011"/>
    <lineage>
        <taxon>Bacteria</taxon>
        <taxon>Pseudomonadati</taxon>
        <taxon>Bacteroidota</taxon>
        <taxon>Flavobacteriia</taxon>
        <taxon>Flavobacteriales</taxon>
        <taxon>Flavobacteriaceae</taxon>
        <taxon>Flavobacterium</taxon>
    </lineage>
</organism>
<dbReference type="Pfam" id="PF00551">
    <property type="entry name" value="Formyl_trans_N"/>
    <property type="match status" value="1"/>
</dbReference>
<evidence type="ECO:0000256" key="1">
    <source>
        <dbReference type="ARBA" id="ARBA00005054"/>
    </source>
</evidence>
<dbReference type="HAMAP" id="MF_01930">
    <property type="entry name" value="PurN"/>
    <property type="match status" value="1"/>
</dbReference>
<evidence type="ECO:0000259" key="7">
    <source>
        <dbReference type="Pfam" id="PF00551"/>
    </source>
</evidence>